<protein>
    <submittedName>
        <fullName evidence="4">Short-chain dehydrogenase/reductase family protein</fullName>
        <ecNumber evidence="4">1.-.-.-</ecNumber>
    </submittedName>
</protein>
<dbReference type="PANTHER" id="PTHR43976:SF16">
    <property type="entry name" value="SHORT-CHAIN DEHYDROGENASE_REDUCTASE FAMILY PROTEIN"/>
    <property type="match status" value="1"/>
</dbReference>
<dbReference type="eggNOG" id="COG0300">
    <property type="taxonomic scope" value="Bacteria"/>
</dbReference>
<sequence>MMWVACHFLFLLIPKFIAYLCDMKKGESSDKIVLITGASSGIGKSIATYLAKRNFKVYGTSRSKKESSDSVFNFVQLDVTNEQSIIAAINEISKKEGRIDVLINNAGVGITGPIEETPESEIKKAFETNYFGPLNMIKNVLPVMRKNNGGLIINVTSIAGYMGLPYRGIYSATKSALEITAEAYRMELKQFGIKMTNVAPGDFATNIASGRYHAPVTKGSPYEKVYGNTLKLMNEHVDSGQDPEVMAKQIFKIINTEDPKVHYKVGERLQKISVKLKGLLPDKLYEKMLMKHYKL</sequence>
<dbReference type="Gene3D" id="3.40.50.720">
    <property type="entry name" value="NAD(P)-binding Rossmann-like Domain"/>
    <property type="match status" value="1"/>
</dbReference>
<dbReference type="InterPro" id="IPR051911">
    <property type="entry name" value="SDR_oxidoreductase"/>
</dbReference>
<dbReference type="InterPro" id="IPR002347">
    <property type="entry name" value="SDR_fam"/>
</dbReference>
<dbReference type="PANTHER" id="PTHR43976">
    <property type="entry name" value="SHORT CHAIN DEHYDROGENASE"/>
    <property type="match status" value="1"/>
</dbReference>
<keyword evidence="2 4" id="KW-0560">Oxidoreductase</keyword>
<reference evidence="4 5" key="1">
    <citation type="journal article" date="2006" name="Environ. Microbiol.">
        <title>Whole genome analysis of the marine Bacteroidetes'Gramella forsetii' reveals adaptations to degradation of polymeric organic matter.</title>
        <authorList>
            <person name="Bauer M."/>
            <person name="Kube M."/>
            <person name="Teeling H."/>
            <person name="Richter M."/>
            <person name="Lombardot T."/>
            <person name="Allers E."/>
            <person name="Wuerdemann C.A."/>
            <person name="Quast C."/>
            <person name="Kuhl H."/>
            <person name="Knaust F."/>
            <person name="Woebken D."/>
            <person name="Bischof K."/>
            <person name="Mussmann M."/>
            <person name="Choudhuri J.V."/>
            <person name="Meyer F."/>
            <person name="Reinhardt R."/>
            <person name="Amann R.I."/>
            <person name="Gloeckner F.O."/>
        </authorList>
    </citation>
    <scope>NUCLEOTIDE SEQUENCE [LARGE SCALE GENOMIC DNA]</scope>
    <source>
        <strain evidence="4 5">KT0803</strain>
    </source>
</reference>
<dbReference type="EC" id="1.-.-.-" evidence="4"/>
<dbReference type="KEGG" id="gfo:GFO_2259"/>
<evidence type="ECO:0000256" key="1">
    <source>
        <dbReference type="ARBA" id="ARBA00006484"/>
    </source>
</evidence>
<proteinExistence type="inferred from homology"/>
<dbReference type="PRINTS" id="PR00080">
    <property type="entry name" value="SDRFAMILY"/>
</dbReference>
<dbReference type="EMBL" id="CU207366">
    <property type="protein sequence ID" value="CAL67224.1"/>
    <property type="molecule type" value="Genomic_DNA"/>
</dbReference>
<accession>A0M3M9</accession>
<dbReference type="PRINTS" id="PR00081">
    <property type="entry name" value="GDHRDH"/>
</dbReference>
<dbReference type="Pfam" id="PF00106">
    <property type="entry name" value="adh_short"/>
    <property type="match status" value="1"/>
</dbReference>
<dbReference type="CDD" id="cd05374">
    <property type="entry name" value="17beta-HSD-like_SDR_c"/>
    <property type="match status" value="1"/>
</dbReference>
<evidence type="ECO:0000313" key="4">
    <source>
        <dbReference type="EMBL" id="CAL67224.1"/>
    </source>
</evidence>
<evidence type="ECO:0000256" key="3">
    <source>
        <dbReference type="RuleBase" id="RU000363"/>
    </source>
</evidence>
<dbReference type="HOGENOM" id="CLU_010194_2_9_10"/>
<dbReference type="AlphaFoldDB" id="A0M3M9"/>
<comment type="similarity">
    <text evidence="1 3">Belongs to the short-chain dehydrogenases/reductases (SDR) family.</text>
</comment>
<dbReference type="Proteomes" id="UP000000755">
    <property type="component" value="Chromosome"/>
</dbReference>
<evidence type="ECO:0000256" key="2">
    <source>
        <dbReference type="ARBA" id="ARBA00023002"/>
    </source>
</evidence>
<gene>
    <name evidence="4" type="ordered locus">GFO_2259</name>
</gene>
<evidence type="ECO:0000313" key="5">
    <source>
        <dbReference type="Proteomes" id="UP000000755"/>
    </source>
</evidence>
<dbReference type="SUPFAM" id="SSF51735">
    <property type="entry name" value="NAD(P)-binding Rossmann-fold domains"/>
    <property type="match status" value="1"/>
</dbReference>
<dbReference type="InterPro" id="IPR036291">
    <property type="entry name" value="NAD(P)-bd_dom_sf"/>
</dbReference>
<name>A0M3M9_CHRFK</name>
<organism evidence="4 5">
    <name type="scientific">Christiangramia forsetii (strain DSM 17595 / CGMCC 1.15422 / KT0803)</name>
    <name type="common">Gramella forsetii</name>
    <dbReference type="NCBI Taxonomy" id="411154"/>
    <lineage>
        <taxon>Bacteria</taxon>
        <taxon>Pseudomonadati</taxon>
        <taxon>Bacteroidota</taxon>
        <taxon>Flavobacteriia</taxon>
        <taxon>Flavobacteriales</taxon>
        <taxon>Flavobacteriaceae</taxon>
        <taxon>Christiangramia</taxon>
    </lineage>
</organism>
<dbReference type="GO" id="GO:0016491">
    <property type="term" value="F:oxidoreductase activity"/>
    <property type="evidence" value="ECO:0007669"/>
    <property type="project" value="UniProtKB-KW"/>
</dbReference>
<dbReference type="STRING" id="411154.GFO_2259"/>